<gene>
    <name evidence="13" type="ORF">RVY80_01445</name>
</gene>
<dbReference type="PROSITE" id="PS52015">
    <property type="entry name" value="TONB_CTD"/>
    <property type="match status" value="1"/>
</dbReference>
<evidence type="ECO:0000256" key="9">
    <source>
        <dbReference type="ARBA" id="ARBA00023136"/>
    </source>
</evidence>
<comment type="similarity">
    <text evidence="2">Belongs to the TonB family.</text>
</comment>
<evidence type="ECO:0000256" key="6">
    <source>
        <dbReference type="ARBA" id="ARBA00022692"/>
    </source>
</evidence>
<feature type="region of interest" description="Disordered" evidence="10">
    <location>
        <begin position="46"/>
        <end position="168"/>
    </location>
</feature>
<dbReference type="NCBIfam" id="TIGR01352">
    <property type="entry name" value="tonB_Cterm"/>
    <property type="match status" value="1"/>
</dbReference>
<dbReference type="RefSeq" id="WP_317329361.1">
    <property type="nucleotide sequence ID" value="NZ_JAWJZA010000017.1"/>
</dbReference>
<keyword evidence="5" id="KW-0997">Cell inner membrane</keyword>
<dbReference type="PRINTS" id="PR01374">
    <property type="entry name" value="TONBPROTEIN"/>
</dbReference>
<dbReference type="EMBL" id="JAWJZB010000001">
    <property type="protein sequence ID" value="MDV5087519.1"/>
    <property type="molecule type" value="Genomic_DNA"/>
</dbReference>
<keyword evidence="3" id="KW-0813">Transport</keyword>
<dbReference type="PANTHER" id="PTHR33446">
    <property type="entry name" value="PROTEIN TONB-RELATED"/>
    <property type="match status" value="1"/>
</dbReference>
<keyword evidence="6" id="KW-0812">Transmembrane</keyword>
<keyword evidence="8" id="KW-1133">Transmembrane helix</keyword>
<reference evidence="13 14" key="1">
    <citation type="submission" date="2023-10" db="EMBL/GenBank/DDBJ databases">
        <title>Veillonella sp. nov., isolated from a pig farm feces dump.</title>
        <authorList>
            <person name="Chang Y.-H."/>
        </authorList>
    </citation>
    <scope>NUCLEOTIDE SEQUENCE [LARGE SCALE GENOMIC DNA]</scope>
    <source>
        <strain evidence="13 14">YH-vei2233</strain>
    </source>
</reference>
<evidence type="ECO:0000313" key="14">
    <source>
        <dbReference type="Proteomes" id="UP001272515"/>
    </source>
</evidence>
<evidence type="ECO:0000256" key="2">
    <source>
        <dbReference type="ARBA" id="ARBA00006555"/>
    </source>
</evidence>
<feature type="compositionally biased region" description="Low complexity" evidence="10">
    <location>
        <begin position="95"/>
        <end position="113"/>
    </location>
</feature>
<keyword evidence="11" id="KW-0732">Signal</keyword>
<evidence type="ECO:0000256" key="3">
    <source>
        <dbReference type="ARBA" id="ARBA00022448"/>
    </source>
</evidence>
<evidence type="ECO:0000256" key="8">
    <source>
        <dbReference type="ARBA" id="ARBA00022989"/>
    </source>
</evidence>
<comment type="caution">
    <text evidence="13">The sequence shown here is derived from an EMBL/GenBank/DDBJ whole genome shotgun (WGS) entry which is preliminary data.</text>
</comment>
<dbReference type="PANTHER" id="PTHR33446:SF2">
    <property type="entry name" value="PROTEIN TONB"/>
    <property type="match status" value="1"/>
</dbReference>
<evidence type="ECO:0000259" key="12">
    <source>
        <dbReference type="PROSITE" id="PS52015"/>
    </source>
</evidence>
<dbReference type="Proteomes" id="UP001272515">
    <property type="component" value="Unassembled WGS sequence"/>
</dbReference>
<proteinExistence type="inferred from homology"/>
<sequence length="235" mass="24739">MAKWKTSFAASLLINFALFAGAAAYMQYAAPEPDAKPEPVELAFITEVGESEKSPKIAAPKPQKVEIPTPPTPEQVKQMTDGVPVEEGLKDINKTQPTNPTSNQPTNNSNTPSDASNTGPGGPGKDETGVDTPGQPGQDEKRETPVGETHGAQLLSQPQPKFPADLQKRGVQGSVTVRVVVDESGNVADVSVVSSDNSELDQYAIAAAYQASFKPAMENGVPISTAGNLRYGFGY</sequence>
<dbReference type="InterPro" id="IPR003538">
    <property type="entry name" value="TonB"/>
</dbReference>
<accession>A0ABU3Z6I4</accession>
<keyword evidence="14" id="KW-1185">Reference proteome</keyword>
<keyword evidence="4" id="KW-1003">Cell membrane</keyword>
<dbReference type="Gene3D" id="3.30.1150.10">
    <property type="match status" value="1"/>
</dbReference>
<dbReference type="InterPro" id="IPR006260">
    <property type="entry name" value="TonB/TolA_C"/>
</dbReference>
<dbReference type="InterPro" id="IPR037682">
    <property type="entry name" value="TonB_C"/>
</dbReference>
<feature type="signal peptide" evidence="11">
    <location>
        <begin position="1"/>
        <end position="22"/>
    </location>
</feature>
<keyword evidence="9" id="KW-0472">Membrane</keyword>
<evidence type="ECO:0000256" key="11">
    <source>
        <dbReference type="SAM" id="SignalP"/>
    </source>
</evidence>
<dbReference type="InterPro" id="IPR051045">
    <property type="entry name" value="TonB-dependent_transducer"/>
</dbReference>
<name>A0ABU3Z6I4_9FIRM</name>
<evidence type="ECO:0000256" key="10">
    <source>
        <dbReference type="SAM" id="MobiDB-lite"/>
    </source>
</evidence>
<comment type="subcellular location">
    <subcellularLocation>
        <location evidence="1">Cell inner membrane</location>
        <topology evidence="1">Single-pass membrane protein</topology>
        <orientation evidence="1">Periplasmic side</orientation>
    </subcellularLocation>
</comment>
<evidence type="ECO:0000313" key="13">
    <source>
        <dbReference type="EMBL" id="MDV5087519.1"/>
    </source>
</evidence>
<organism evidence="13 14">
    <name type="scientific">Veillonella absiana</name>
    <dbReference type="NCBI Taxonomy" id="3079305"/>
    <lineage>
        <taxon>Bacteria</taxon>
        <taxon>Bacillati</taxon>
        <taxon>Bacillota</taxon>
        <taxon>Negativicutes</taxon>
        <taxon>Veillonellales</taxon>
        <taxon>Veillonellaceae</taxon>
        <taxon>Veillonella</taxon>
    </lineage>
</organism>
<evidence type="ECO:0000256" key="5">
    <source>
        <dbReference type="ARBA" id="ARBA00022519"/>
    </source>
</evidence>
<feature type="domain" description="TonB C-terminal" evidence="12">
    <location>
        <begin position="147"/>
        <end position="235"/>
    </location>
</feature>
<evidence type="ECO:0000256" key="1">
    <source>
        <dbReference type="ARBA" id="ARBA00004383"/>
    </source>
</evidence>
<feature type="chain" id="PRO_5045725463" evidence="11">
    <location>
        <begin position="23"/>
        <end position="235"/>
    </location>
</feature>
<protein>
    <submittedName>
        <fullName evidence="13">TonB family protein</fullName>
    </submittedName>
</protein>
<keyword evidence="7" id="KW-0653">Protein transport</keyword>
<dbReference type="Pfam" id="PF03544">
    <property type="entry name" value="TonB_C"/>
    <property type="match status" value="1"/>
</dbReference>
<evidence type="ECO:0000256" key="4">
    <source>
        <dbReference type="ARBA" id="ARBA00022475"/>
    </source>
</evidence>
<dbReference type="SUPFAM" id="SSF74653">
    <property type="entry name" value="TolA/TonB C-terminal domain"/>
    <property type="match status" value="1"/>
</dbReference>
<evidence type="ECO:0000256" key="7">
    <source>
        <dbReference type="ARBA" id="ARBA00022927"/>
    </source>
</evidence>